<evidence type="ECO:0000256" key="2">
    <source>
        <dbReference type="ARBA" id="ARBA00007118"/>
    </source>
</evidence>
<evidence type="ECO:0000256" key="1">
    <source>
        <dbReference type="ARBA" id="ARBA00001917"/>
    </source>
</evidence>
<evidence type="ECO:0000256" key="6">
    <source>
        <dbReference type="ARBA" id="ARBA00023002"/>
    </source>
</evidence>
<dbReference type="AlphaFoldDB" id="A0A1M7Z7J1"/>
<dbReference type="RefSeq" id="WP_073570659.1">
    <property type="nucleotide sequence ID" value="NZ_FRXN01000001.1"/>
</dbReference>
<keyword evidence="6" id="KW-0560">Oxidoreductase</keyword>
<keyword evidence="5" id="KW-0521">NADP</keyword>
<comment type="cofactor">
    <cofactor evidence="1">
        <name>FMN</name>
        <dbReference type="ChEBI" id="CHEBI:58210"/>
    </cofactor>
</comment>
<gene>
    <name evidence="8" type="ORF">SAMN04488108_1046</name>
</gene>
<evidence type="ECO:0000256" key="4">
    <source>
        <dbReference type="ARBA" id="ARBA00022643"/>
    </source>
</evidence>
<feature type="domain" description="Nitroreductase" evidence="7">
    <location>
        <begin position="8"/>
        <end position="173"/>
    </location>
</feature>
<name>A0A1M7Z7J1_9BACT</name>
<organism evidence="8 9">
    <name type="scientific">Algoriphagus zhangzhouensis</name>
    <dbReference type="NCBI Taxonomy" id="1073327"/>
    <lineage>
        <taxon>Bacteria</taxon>
        <taxon>Pseudomonadati</taxon>
        <taxon>Bacteroidota</taxon>
        <taxon>Cytophagia</taxon>
        <taxon>Cytophagales</taxon>
        <taxon>Cyclobacteriaceae</taxon>
        <taxon>Algoriphagus</taxon>
    </lineage>
</organism>
<evidence type="ECO:0000256" key="5">
    <source>
        <dbReference type="ARBA" id="ARBA00022857"/>
    </source>
</evidence>
<keyword evidence="9" id="KW-1185">Reference proteome</keyword>
<dbReference type="EMBL" id="FRXN01000001">
    <property type="protein sequence ID" value="SHO60814.1"/>
    <property type="molecule type" value="Genomic_DNA"/>
</dbReference>
<evidence type="ECO:0000313" key="8">
    <source>
        <dbReference type="EMBL" id="SHO60814.1"/>
    </source>
</evidence>
<dbReference type="CDD" id="cd02149">
    <property type="entry name" value="NfsB-like"/>
    <property type="match status" value="1"/>
</dbReference>
<dbReference type="PANTHER" id="PTHR43673">
    <property type="entry name" value="NAD(P)H NITROREDUCTASE YDGI-RELATED"/>
    <property type="match status" value="1"/>
</dbReference>
<reference evidence="9" key="1">
    <citation type="submission" date="2016-12" db="EMBL/GenBank/DDBJ databases">
        <authorList>
            <person name="Varghese N."/>
            <person name="Submissions S."/>
        </authorList>
    </citation>
    <scope>NUCLEOTIDE SEQUENCE [LARGE SCALE GENOMIC DNA]</scope>
    <source>
        <strain evidence="9">DSM 25035</strain>
    </source>
</reference>
<dbReference type="InterPro" id="IPR033878">
    <property type="entry name" value="NfsB-like"/>
</dbReference>
<dbReference type="PANTHER" id="PTHR43673:SF2">
    <property type="entry name" value="NITROREDUCTASE"/>
    <property type="match status" value="1"/>
</dbReference>
<evidence type="ECO:0000259" key="7">
    <source>
        <dbReference type="Pfam" id="PF00881"/>
    </source>
</evidence>
<dbReference type="OrthoDB" id="9809288at2"/>
<proteinExistence type="inferred from homology"/>
<dbReference type="InterPro" id="IPR029479">
    <property type="entry name" value="Nitroreductase"/>
</dbReference>
<evidence type="ECO:0000256" key="3">
    <source>
        <dbReference type="ARBA" id="ARBA00022630"/>
    </source>
</evidence>
<dbReference type="SUPFAM" id="SSF55469">
    <property type="entry name" value="FMN-dependent nitroreductase-like"/>
    <property type="match status" value="1"/>
</dbReference>
<accession>A0A1M7Z7J1</accession>
<sequence>MKVVELANQRYATKRFDSSKQIPKEHIENLKEVLRLAPSSINIQPWQFTFIENPELKAELAKVSLHNEEKINQANLLVVFSVADDLDEFQKVVESSLPQGLVDWYNSIRKTLPESELKNWFAKQVYIALGVGLSACVAMGLDSTPMEGIEGDKYQEILNHKSYKPILALAVGYHSEEDRNRVEVTPKSRRAAEDVIISL</sequence>
<dbReference type="Pfam" id="PF00881">
    <property type="entry name" value="Nitroreductase"/>
    <property type="match status" value="1"/>
</dbReference>
<comment type="similarity">
    <text evidence="2">Belongs to the nitroreductase family.</text>
</comment>
<protein>
    <submittedName>
        <fullName evidence="8">Nitroreductase / dihydropteridine reductase</fullName>
    </submittedName>
</protein>
<keyword evidence="3" id="KW-0285">Flavoprotein</keyword>
<dbReference type="InterPro" id="IPR000415">
    <property type="entry name" value="Nitroreductase-like"/>
</dbReference>
<keyword evidence="4" id="KW-0288">FMN</keyword>
<dbReference type="GO" id="GO:0016491">
    <property type="term" value="F:oxidoreductase activity"/>
    <property type="evidence" value="ECO:0007669"/>
    <property type="project" value="UniProtKB-KW"/>
</dbReference>
<dbReference type="STRING" id="1073327.SAMN04488108_1046"/>
<dbReference type="Gene3D" id="3.40.109.10">
    <property type="entry name" value="NADH Oxidase"/>
    <property type="match status" value="1"/>
</dbReference>
<dbReference type="Proteomes" id="UP000184609">
    <property type="component" value="Unassembled WGS sequence"/>
</dbReference>
<evidence type="ECO:0000313" key="9">
    <source>
        <dbReference type="Proteomes" id="UP000184609"/>
    </source>
</evidence>